<name>A0A7T3TKI6_9CAUD</name>
<dbReference type="NCBIfam" id="TIGR01641">
    <property type="entry name" value="phageSPP1_gp7"/>
    <property type="match status" value="1"/>
</dbReference>
<evidence type="ECO:0000313" key="3">
    <source>
        <dbReference type="Proteomes" id="UP000595300"/>
    </source>
</evidence>
<sequence length="282" mass="32070">MKIMPFKASKKRERKPDAPIGVGAAIVPSASIESWYIQQMESIFDAMIYEYKSEIEKAFKNKDVKEFYAEDASVNSIFNKLFKRLQSKWTNVFKGFAKETSKKFVNKTEVQATAATLYSLKVAGLKSPVAAYNKNVYNTIEASKDFNYTLITGLSDEAHEKMHEAVMLSLTSPDPAQQGQESIVKALSEVGIKTKERVKLIARDQTSKLYCSLSDQRMEENGVEEFEWMHSSAGKVPRQTHLDRNGQIYKLNDPRLWEGPKADQGPPGWAINCRCRRRPIIR</sequence>
<feature type="domain" description="Phage head morphogenesis" evidence="1">
    <location>
        <begin position="179"/>
        <end position="276"/>
    </location>
</feature>
<evidence type="ECO:0000313" key="2">
    <source>
        <dbReference type="EMBL" id="QPX74647.1"/>
    </source>
</evidence>
<reference evidence="2 3" key="1">
    <citation type="submission" date="2020-09" db="EMBL/GenBank/DDBJ databases">
        <authorList>
            <person name="Moe H.M.M."/>
            <person name="Stoker T."/>
            <person name="Evans S."/>
            <person name="Hymas C."/>
            <person name="Flor S."/>
            <person name="Gleave A."/>
            <person name="Carr E."/>
            <person name="Breakwell D.P."/>
            <person name="Grose J.H."/>
        </authorList>
    </citation>
    <scope>NUCLEOTIDE SEQUENCE [LARGE SCALE GENOMIC DNA]</scope>
</reference>
<organism evidence="2 3">
    <name type="scientific">Serratia phage vB_SmaM_Hera</name>
    <dbReference type="NCBI Taxonomy" id="2777369"/>
    <lineage>
        <taxon>Viruses</taxon>
        <taxon>Duplodnaviria</taxon>
        <taxon>Heunggongvirae</taxon>
        <taxon>Uroviricota</taxon>
        <taxon>Caudoviricetes</taxon>
        <taxon>Lindbergviridae</taxon>
        <taxon>Myosmarvirus</taxon>
        <taxon>Myosmarvirus MTx</taxon>
    </lineage>
</organism>
<dbReference type="EMBL" id="MW021759">
    <property type="protein sequence ID" value="QPX74647.1"/>
    <property type="molecule type" value="Genomic_DNA"/>
</dbReference>
<protein>
    <submittedName>
        <fullName evidence="2">Major head protein</fullName>
    </submittedName>
</protein>
<evidence type="ECO:0000259" key="1">
    <source>
        <dbReference type="Pfam" id="PF04233"/>
    </source>
</evidence>
<dbReference type="Pfam" id="PF04233">
    <property type="entry name" value="Phage_Mu_F"/>
    <property type="match status" value="1"/>
</dbReference>
<proteinExistence type="predicted"/>
<dbReference type="Proteomes" id="UP000595300">
    <property type="component" value="Genome"/>
</dbReference>
<accession>A0A7T3TKI6</accession>
<dbReference type="InterPro" id="IPR006528">
    <property type="entry name" value="Phage_head_morphogenesis_dom"/>
</dbReference>